<name>A0A8J7LMG4_9FLAO</name>
<organism evidence="2 3">
    <name type="scientific">Snuella sedimenti</name>
    <dbReference type="NCBI Taxonomy" id="2798802"/>
    <lineage>
        <taxon>Bacteria</taxon>
        <taxon>Pseudomonadati</taxon>
        <taxon>Bacteroidota</taxon>
        <taxon>Flavobacteriia</taxon>
        <taxon>Flavobacteriales</taxon>
        <taxon>Flavobacteriaceae</taxon>
        <taxon>Snuella</taxon>
    </lineage>
</organism>
<sequence>MKRNLSKNRKLKKEILKEYILLNWLLSLIGVVLLFAGIYRFFFLEPSIGINARYLQPTVSNGGVMIIAGLAMVLSVIYRIRKKSRVLKDTLDLEKEKELK</sequence>
<accession>A0A8J7LMG4</accession>
<keyword evidence="3" id="KW-1185">Reference proteome</keyword>
<keyword evidence="1" id="KW-1133">Transmembrane helix</keyword>
<keyword evidence="1" id="KW-0472">Membrane</keyword>
<feature type="transmembrane region" description="Helical" evidence="1">
    <location>
        <begin position="21"/>
        <end position="42"/>
    </location>
</feature>
<dbReference type="Proteomes" id="UP000610931">
    <property type="component" value="Unassembled WGS sequence"/>
</dbReference>
<comment type="caution">
    <text evidence="2">The sequence shown here is derived from an EMBL/GenBank/DDBJ whole genome shotgun (WGS) entry which is preliminary data.</text>
</comment>
<dbReference type="AlphaFoldDB" id="A0A8J7LMG4"/>
<protein>
    <submittedName>
        <fullName evidence="2">Uncharacterized protein</fullName>
    </submittedName>
</protein>
<evidence type="ECO:0000313" key="2">
    <source>
        <dbReference type="EMBL" id="MBJ6367509.1"/>
    </source>
</evidence>
<keyword evidence="1" id="KW-0812">Transmembrane</keyword>
<proteinExistence type="predicted"/>
<evidence type="ECO:0000313" key="3">
    <source>
        <dbReference type="Proteomes" id="UP000610931"/>
    </source>
</evidence>
<dbReference type="EMBL" id="JAELVQ010000005">
    <property type="protein sequence ID" value="MBJ6367509.1"/>
    <property type="molecule type" value="Genomic_DNA"/>
</dbReference>
<reference evidence="2" key="1">
    <citation type="submission" date="2020-12" db="EMBL/GenBank/DDBJ databases">
        <title>Snuella sp. nov., isolated from sediment in Incheon.</title>
        <authorList>
            <person name="Kim W."/>
        </authorList>
    </citation>
    <scope>NUCLEOTIDE SEQUENCE</scope>
    <source>
        <strain evidence="2">CAU 1569</strain>
    </source>
</reference>
<gene>
    <name evidence="2" type="ORF">JF259_05350</name>
</gene>
<feature type="transmembrane region" description="Helical" evidence="1">
    <location>
        <begin position="62"/>
        <end position="80"/>
    </location>
</feature>
<evidence type="ECO:0000256" key="1">
    <source>
        <dbReference type="SAM" id="Phobius"/>
    </source>
</evidence>